<dbReference type="SUPFAM" id="SSF52540">
    <property type="entry name" value="P-loop containing nucleoside triphosphate hydrolases"/>
    <property type="match status" value="1"/>
</dbReference>
<evidence type="ECO:0000256" key="2">
    <source>
        <dbReference type="ARBA" id="ARBA00009146"/>
    </source>
</evidence>
<dbReference type="Pfam" id="PF13307">
    <property type="entry name" value="Helicase_C_2"/>
    <property type="match status" value="1"/>
</dbReference>
<dbReference type="STRING" id="40149.A0A0E0EUM7"/>
<feature type="compositionally biased region" description="Low complexity" evidence="25">
    <location>
        <begin position="1673"/>
        <end position="1689"/>
    </location>
</feature>
<evidence type="ECO:0000256" key="6">
    <source>
        <dbReference type="ARBA" id="ARBA00022679"/>
    </source>
</evidence>
<evidence type="ECO:0000256" key="19">
    <source>
        <dbReference type="ARBA" id="ARBA00023242"/>
    </source>
</evidence>
<name>A0A0E0EUM7_9ORYZ</name>
<keyword evidence="5" id="KW-0723">Serine/threonine-protein kinase</keyword>
<dbReference type="SMART" id="SM00491">
    <property type="entry name" value="HELICc2"/>
    <property type="match status" value="1"/>
</dbReference>
<dbReference type="GO" id="GO:0003677">
    <property type="term" value="F:DNA binding"/>
    <property type="evidence" value="ECO:0007669"/>
    <property type="project" value="UniProtKB-KW"/>
</dbReference>
<dbReference type="PROSITE" id="PS50011">
    <property type="entry name" value="PROTEIN_KINASE_DOM"/>
    <property type="match status" value="1"/>
</dbReference>
<keyword evidence="16" id="KW-0238">DNA-binding</keyword>
<keyword evidence="18" id="KW-0413">Isomerase</keyword>
<dbReference type="InterPro" id="IPR014013">
    <property type="entry name" value="Helic_SF1/SF2_ATP-bd_DinG/Rad3"/>
</dbReference>
<dbReference type="FunFam" id="3.40.50.300:FF:001207">
    <property type="entry name" value="Fanconi anemia group J protein-like isoform E"/>
    <property type="match status" value="1"/>
</dbReference>
<dbReference type="PROSITE" id="PS51193">
    <property type="entry name" value="HELICASE_ATP_BIND_2"/>
    <property type="match status" value="1"/>
</dbReference>
<dbReference type="InterPro" id="IPR011009">
    <property type="entry name" value="Kinase-like_dom_sf"/>
</dbReference>
<dbReference type="PROSITE" id="PS00107">
    <property type="entry name" value="PROTEIN_KINASE_ATP"/>
    <property type="match status" value="1"/>
</dbReference>
<dbReference type="InterPro" id="IPR008271">
    <property type="entry name" value="Ser/Thr_kinase_AS"/>
</dbReference>
<keyword evidence="15" id="KW-0411">Iron-sulfur</keyword>
<dbReference type="SMART" id="SM00488">
    <property type="entry name" value="DEXDc2"/>
    <property type="match status" value="1"/>
</dbReference>
<dbReference type="GO" id="GO:1990918">
    <property type="term" value="P:double-strand break repair involved in meiotic recombination"/>
    <property type="evidence" value="ECO:0007669"/>
    <property type="project" value="TreeGrafter"/>
</dbReference>
<evidence type="ECO:0000256" key="14">
    <source>
        <dbReference type="ARBA" id="ARBA00023004"/>
    </source>
</evidence>
<evidence type="ECO:0000256" key="11">
    <source>
        <dbReference type="ARBA" id="ARBA00022801"/>
    </source>
</evidence>
<dbReference type="EC" id="2.7.11.1" evidence="3"/>
<keyword evidence="12" id="KW-0347">Helicase</keyword>
<dbReference type="Gene3D" id="3.30.200.20">
    <property type="entry name" value="Phosphorylase Kinase, domain 1"/>
    <property type="match status" value="1"/>
</dbReference>
<dbReference type="SMART" id="SM00220">
    <property type="entry name" value="S_TKc"/>
    <property type="match status" value="1"/>
</dbReference>
<evidence type="ECO:0000256" key="22">
    <source>
        <dbReference type="ARBA" id="ARBA00049360"/>
    </source>
</evidence>
<keyword evidence="14" id="KW-0408">Iron</keyword>
<evidence type="ECO:0000313" key="28">
    <source>
        <dbReference type="EnsemblPlants" id="OMERI09G14110.1"/>
    </source>
</evidence>
<protein>
    <recommendedName>
        <fullName evidence="23">Regulator of telomere elongation helicase 1 homolog</fullName>
        <ecNumber evidence="3">2.7.11.1</ecNumber>
    </recommendedName>
</protein>
<dbReference type="Proteomes" id="UP000008021">
    <property type="component" value="Chromosome 9"/>
</dbReference>
<evidence type="ECO:0000256" key="16">
    <source>
        <dbReference type="ARBA" id="ARBA00023125"/>
    </source>
</evidence>
<comment type="catalytic activity">
    <reaction evidence="21">
        <text>L-seryl-[protein] + ATP = O-phospho-L-seryl-[protein] + ADP + H(+)</text>
        <dbReference type="Rhea" id="RHEA:17989"/>
        <dbReference type="Rhea" id="RHEA-COMP:9863"/>
        <dbReference type="Rhea" id="RHEA-COMP:11604"/>
        <dbReference type="ChEBI" id="CHEBI:15378"/>
        <dbReference type="ChEBI" id="CHEBI:29999"/>
        <dbReference type="ChEBI" id="CHEBI:30616"/>
        <dbReference type="ChEBI" id="CHEBI:83421"/>
        <dbReference type="ChEBI" id="CHEBI:456216"/>
        <dbReference type="EC" id="2.7.11.1"/>
    </reaction>
</comment>
<proteinExistence type="inferred from homology"/>
<dbReference type="InterPro" id="IPR000719">
    <property type="entry name" value="Prot_kinase_dom"/>
</dbReference>
<keyword evidence="19" id="KW-0539">Nucleus</keyword>
<dbReference type="Gene3D" id="1.10.510.10">
    <property type="entry name" value="Transferase(Phosphotransferase) domain 1"/>
    <property type="match status" value="1"/>
</dbReference>
<keyword evidence="29" id="KW-1185">Reference proteome</keyword>
<evidence type="ECO:0000256" key="15">
    <source>
        <dbReference type="ARBA" id="ARBA00023014"/>
    </source>
</evidence>
<reference evidence="28" key="2">
    <citation type="submission" date="2018-05" db="EMBL/GenBank/DDBJ databases">
        <title>OmerRS3 (Oryza meridionalis Reference Sequence Version 3).</title>
        <authorList>
            <person name="Zhang J."/>
            <person name="Kudrna D."/>
            <person name="Lee S."/>
            <person name="Talag J."/>
            <person name="Welchert J."/>
            <person name="Wing R.A."/>
        </authorList>
    </citation>
    <scope>NUCLEOTIDE SEQUENCE [LARGE SCALE GENOMIC DNA]</scope>
    <source>
        <strain evidence="28">cv. OR44</strain>
    </source>
</reference>
<dbReference type="Pfam" id="PF13589">
    <property type="entry name" value="HATPase_c_3"/>
    <property type="match status" value="1"/>
</dbReference>
<feature type="region of interest" description="Disordered" evidence="25">
    <location>
        <begin position="1"/>
        <end position="27"/>
    </location>
</feature>
<keyword evidence="11" id="KW-0378">Hydrolase</keyword>
<dbReference type="EnsemblPlants" id="OMERI09G14110.1">
    <property type="protein sequence ID" value="OMERI09G14110.1"/>
    <property type="gene ID" value="OMERI09G14110"/>
</dbReference>
<evidence type="ECO:0000256" key="9">
    <source>
        <dbReference type="ARBA" id="ARBA00022763"/>
    </source>
</evidence>
<evidence type="ECO:0000256" key="12">
    <source>
        <dbReference type="ARBA" id="ARBA00022806"/>
    </source>
</evidence>
<evidence type="ECO:0000256" key="17">
    <source>
        <dbReference type="ARBA" id="ARBA00023204"/>
    </source>
</evidence>
<comment type="catalytic activity">
    <reaction evidence="20">
        <text>L-threonyl-[protein] + ATP = O-phospho-L-threonyl-[protein] + ADP + H(+)</text>
        <dbReference type="Rhea" id="RHEA:46608"/>
        <dbReference type="Rhea" id="RHEA-COMP:11060"/>
        <dbReference type="Rhea" id="RHEA-COMP:11605"/>
        <dbReference type="ChEBI" id="CHEBI:15378"/>
        <dbReference type="ChEBI" id="CHEBI:30013"/>
        <dbReference type="ChEBI" id="CHEBI:30616"/>
        <dbReference type="ChEBI" id="CHEBI:61977"/>
        <dbReference type="ChEBI" id="CHEBI:456216"/>
        <dbReference type="EC" id="2.7.11.1"/>
    </reaction>
</comment>
<dbReference type="InterPro" id="IPR027417">
    <property type="entry name" value="P-loop_NTPase"/>
</dbReference>
<evidence type="ECO:0000259" key="26">
    <source>
        <dbReference type="PROSITE" id="PS50011"/>
    </source>
</evidence>
<feature type="region of interest" description="Disordered" evidence="25">
    <location>
        <begin position="1156"/>
        <end position="1181"/>
    </location>
</feature>
<dbReference type="SUPFAM" id="SSF118116">
    <property type="entry name" value="DNA mismatch repair protein MutL"/>
    <property type="match status" value="1"/>
</dbReference>
<evidence type="ECO:0000256" key="3">
    <source>
        <dbReference type="ARBA" id="ARBA00012513"/>
    </source>
</evidence>
<keyword evidence="6" id="KW-0808">Transferase</keyword>
<dbReference type="Gene3D" id="3.40.50.300">
    <property type="entry name" value="P-loop containing nucleotide triphosphate hydrolases"/>
    <property type="match status" value="2"/>
</dbReference>
<dbReference type="SUPFAM" id="SSF55874">
    <property type="entry name" value="ATPase domain of HSP90 chaperone/DNA topoisomerase II/histidine kinase"/>
    <property type="match status" value="1"/>
</dbReference>
<dbReference type="InterPro" id="IPR010614">
    <property type="entry name" value="RAD3-like_helicase_DEAD"/>
</dbReference>
<evidence type="ECO:0000256" key="4">
    <source>
        <dbReference type="ARBA" id="ARBA00022485"/>
    </source>
</evidence>
<dbReference type="Pfam" id="PF06733">
    <property type="entry name" value="DEAD_2"/>
    <property type="match status" value="1"/>
</dbReference>
<dbReference type="GO" id="GO:0046872">
    <property type="term" value="F:metal ion binding"/>
    <property type="evidence" value="ECO:0007669"/>
    <property type="project" value="UniProtKB-KW"/>
</dbReference>
<reference evidence="28" key="1">
    <citation type="submission" date="2015-04" db="UniProtKB">
        <authorList>
            <consortium name="EnsemblPlants"/>
        </authorList>
    </citation>
    <scope>IDENTIFICATION</scope>
</reference>
<evidence type="ECO:0000256" key="8">
    <source>
        <dbReference type="ARBA" id="ARBA00022741"/>
    </source>
</evidence>
<evidence type="ECO:0000313" key="29">
    <source>
        <dbReference type="Proteomes" id="UP000008021"/>
    </source>
</evidence>
<evidence type="ECO:0000256" key="7">
    <source>
        <dbReference type="ARBA" id="ARBA00022723"/>
    </source>
</evidence>
<dbReference type="eggNOG" id="KOG1977">
    <property type="taxonomic scope" value="Eukaryota"/>
</dbReference>
<dbReference type="PROSITE" id="PS00108">
    <property type="entry name" value="PROTEIN_KINASE_ST"/>
    <property type="match status" value="1"/>
</dbReference>
<feature type="binding site" evidence="24">
    <location>
        <position position="73"/>
    </location>
    <ligand>
        <name>ATP</name>
        <dbReference type="ChEBI" id="CHEBI:30616"/>
    </ligand>
</feature>
<comment type="subcellular location">
    <subcellularLocation>
        <location evidence="1">Nucleus</location>
    </subcellularLocation>
</comment>
<dbReference type="PANTHER" id="PTHR11472">
    <property type="entry name" value="DNA REPAIR DEAD HELICASE RAD3/XP-D SUBFAMILY MEMBER"/>
    <property type="match status" value="1"/>
</dbReference>
<dbReference type="GO" id="GO:0004674">
    <property type="term" value="F:protein serine/threonine kinase activity"/>
    <property type="evidence" value="ECO:0007669"/>
    <property type="project" value="UniProtKB-KW"/>
</dbReference>
<dbReference type="FunFam" id="1.10.510.10:FF:000275">
    <property type="entry name" value="SRSF protein kinase 2 isoform X3"/>
    <property type="match status" value="1"/>
</dbReference>
<keyword evidence="17" id="KW-0234">DNA repair</keyword>
<evidence type="ECO:0000256" key="21">
    <source>
        <dbReference type="ARBA" id="ARBA00048679"/>
    </source>
</evidence>
<dbReference type="InterPro" id="IPR006555">
    <property type="entry name" value="ATP-dep_Helicase_C"/>
</dbReference>
<sequence>MAFLGNGYCSSGSEGEDEDEGMEGYRKGGYHAARPGDRFAGGRFVAQRKLGWGNFSTVWLAYDTLLNRFVALKIQKSARDYAQAALHEIELLSAIAKGDPTNSKNVVQLLDHFKHAGPNGHHVCLVTEFLGDSLLRLIRYNRNKGIGLSRVKEICRSVLVGLDYLHRELGIIHTDLKPENVLLVSTINPSKDPVRSGFTPILERTVSNQYSGSVISFSEKMLKMRARRAVAKISLRRESLGGVAAEMEKERSLDGISLKCKIVDFGNACWGSQQLAGEIQTRQYRAPEVIIGAGYSYSADMWSFACMAFELATGEVLFAPKTCQGCSEDEDHLALMMETLGKMPKKIASSGTRSKDYFDRHGDLKRIRRLKFWPLERLLVQRDNFTEPDAQGDQVEFYTNDLKFWLHLNQLKNFGRGDGHFWAWVTLGVCPRGKLIVCWVRGGYSINTIKRLPKSVHSSLRSSIVLFDLSRVVEELVYNSIDANASKIDISVNARACYVKVEDDGCGITRDELVLVGEKYATSKFHNVMVDGEPSSRSFGLNGEALASLSDISVVEVRTKARGRPNSYCKIIKGSKCSHLGIDEQREVVGTTVIVRELFYNQPVRRKQMQSSYKRELHLVKKSVLRVALIHPQVSLRLFDTESEDELLYTIPSSSPLPLVSNILGKNVSSCLHEIATSDKHFALSGHISRPTDVFCNKDWQTVMYFFERTITDYWKKHAPQLPEVKAIGNDTCVPLERDVKSSQELLRHHGVQKKEDVAELYQTALQKNTVRDMNFDTAAPAEPKDNYLSLDMEPSTWRACYDQISDASHTDDVARNGRKFGHKQICSLQSYSYQWLEDGSSLLEDSDLSSANPTICKMQKTEDIFHGHAYSCKFGLLQDAEIEIGPETKLQEYCFESPNKPNRMTCNFVQKQTNIEAHISGRDGFYVDFDKLNGDCLLNEIPKTITDVSCPQMPHINDGFCPEDVGSSKSSCSVMKKCSKRQNSANAIAQMKFHDMQAVCESDYMDRSFIKDTCGLHFFHPFSLADTPRSHSRARIDLELHGRSNESINSWNCENIGTDYGFTSGRFNIDSSMIFEGSKHLNNFGNGTQSPSYFNHEYCSVGQFASKQDQIPLKSKHDARMSYDISPEKSSTGCHLNVSFSQVAKSSKLTEDQYGCSQRPRFSRGRYRSRSAPPFYRGKRKFPRLNEPLTKLTTEGGKYTTVNDSGDADITPVQEYTSHMNATQPIPETFSNDFSDLNFSLKGNVKMCEEKCSDELEDSTASDEITKWRDDSDHHAVEHFVLRVISLCTIFYAHDFISLCRFRSCNMVLLNTMMIVLVPEFIDKNCFEEARVLLQLDKKFIPVISGEVLLLVDQEEFISYVHILYEVGSVYMVTKHAADERIRLEELRRKVLSDDGRGITYLDSEEDLVLPETGFQLFQKYMQQIQSWGWIINSTNSCESFKKNMNVLRRQSRRLTLAAVSNLFCDPRIFNLFAIATYRTTPAICLGSLLLCTCVGYMLISMVKVPCILGVTLTGKDLMDFIQQLDDTDGSSAIPPAVIRILNFKACRGAIMFGDPLLPSECSLIIEELKATSLCFQCAHGRPTTVPIVNVASLRGELARLGAFSDQKPSLALFFLFYKAKAYNPKPNSAHDERAASIVNRAMYATLQRWRAAVAFGVPFPPKSSRPNLGQSLSLSRSSTSRPMGAATADDDFATPPPPARAPGGRVYQVGGVPVEFPYKPYGTQLAFMGRVIATLDRARRQGRSHALLESPTGTGKSLSLLCSALAWQRHYPLRAPPVAAAPDPLLHGGGFVPDDTQKQATPGVPEKATRKKNVPTIYYATRTHAQITQVVREYRKTSYRVRMAILASRKHYCVNKNVCMSGNIDELCKSLLDDSAQGCPEYKNAQKLSRHPSLQIGGCYEVHDIEDLVRVGRKVKGCPYFAAQTMAEAAQLVFCPYNYLISPIVRRAMDIDIRGSIIVLDEAHNIEDIARDAGSFDVDEESLLFLRQELEGLVTDEAVAKIYEPLHEVIQGLNGWIDEQGNNLQKNEFEHPASFWTGEEAMKELKYAGITPVNFPVLQECATKAIKAASDAESEGVHLSGGSAMTLESLFSSLSYFFAENGRHSNDYQLALQRFAKREGNSVTSFIGWKCVMSLWCLNPAVVFRDIADLTLSVILTSGTLSPMGSFASELGVQFEACMEAPHVINADSQVFATVLSSGPTGRRLNASYRTANEYSFQDELGATLEEICRVVPGGALVFFPSYNLLEKLQRRWSQTEPRGSTEELEPVLKGYYNAILGKSPPKKGRGGAKQIVKNRVTKDSSQESATGGAAFLAVCRGKVSEGIDFSDDKARVVVSFVFSSYVFYAPERINDVQVKLKKRYNDSYKSSKDLLSGNEWYCHQAFRALNQAAGRCIRHKFDYGGIILIDERYQEERNIVYISKWLRNSIRNCGTFQETMDGLTRFFQNAEEQIKIKAQGVSPKDRLDACVLPSQGDKRKLPWPEPNFSNQAVLQNNKDVKSECHIDGAGVDHMKLSDTSSESWHISSKHSGLVRKQISPVPENVPMACQLPPSYKVQYNLEGEADNGTNYEENINFIDLEECDTKPRYAKLTIFNPSEHITQQSTVMEETYAEVPIASPSNRNGENASTVMNEGDPVLDLPISLSAANRNISCVSTSAATPERSGSISHLEHESWTNRSVNSHCQKRRKLSSPMSCCTYTERSCSPSKPSLHGCCDVSMLPGDLRTDGMFCKSMKMSRCENVKVERNSKLVEFPSRESTQEKLFICCARCKTALGLQEDGFLVSCSSSLSSKFYLTYLWRYGPSADILPGKDFLALPPLKIKVMVCNVSSVNKMMLGNLSNEGSAHNSSFWSEKDGCVYKPVTCQTCSCKNACVTTLGAQVVATDSSNKQFCDKVLLFDDLLHVKHGPSKDQAASAPIGTVKPISPPPVIDLESFAYKPLKKDPVPVNTRRSKLRLPGTAKSRNGA</sequence>
<keyword evidence="7" id="KW-0479">Metal-binding</keyword>
<evidence type="ECO:0000256" key="10">
    <source>
        <dbReference type="ARBA" id="ARBA00022777"/>
    </source>
</evidence>
<dbReference type="FunFam" id="3.40.50.300:FF:000431">
    <property type="entry name" value="Regulator of telomere elongation helicase 1"/>
    <property type="match status" value="1"/>
</dbReference>
<organism evidence="28">
    <name type="scientific">Oryza meridionalis</name>
    <dbReference type="NCBI Taxonomy" id="40149"/>
    <lineage>
        <taxon>Eukaryota</taxon>
        <taxon>Viridiplantae</taxon>
        <taxon>Streptophyta</taxon>
        <taxon>Embryophyta</taxon>
        <taxon>Tracheophyta</taxon>
        <taxon>Spermatophyta</taxon>
        <taxon>Magnoliopsida</taxon>
        <taxon>Liliopsida</taxon>
        <taxon>Poales</taxon>
        <taxon>Poaceae</taxon>
        <taxon>BOP clade</taxon>
        <taxon>Oryzoideae</taxon>
        <taxon>Oryzeae</taxon>
        <taxon>Oryzinae</taxon>
        <taxon>Oryza</taxon>
    </lineage>
</organism>
<dbReference type="GO" id="GO:0003678">
    <property type="term" value="F:DNA helicase activity"/>
    <property type="evidence" value="ECO:0007669"/>
    <property type="project" value="InterPro"/>
</dbReference>
<dbReference type="eggNOG" id="KOG1132">
    <property type="taxonomic scope" value="Eukaryota"/>
</dbReference>
<comment type="catalytic activity">
    <reaction evidence="22">
        <text>ATP + H2O = ADP + phosphate + H(+)</text>
        <dbReference type="Rhea" id="RHEA:13065"/>
        <dbReference type="ChEBI" id="CHEBI:15377"/>
        <dbReference type="ChEBI" id="CHEBI:15378"/>
        <dbReference type="ChEBI" id="CHEBI:30616"/>
        <dbReference type="ChEBI" id="CHEBI:43474"/>
        <dbReference type="ChEBI" id="CHEBI:456216"/>
    </reaction>
</comment>
<dbReference type="Pfam" id="PF00069">
    <property type="entry name" value="Pkinase"/>
    <property type="match status" value="2"/>
</dbReference>
<dbReference type="CDD" id="cd18788">
    <property type="entry name" value="SF2_C_XPD"/>
    <property type="match status" value="1"/>
</dbReference>
<evidence type="ECO:0000259" key="27">
    <source>
        <dbReference type="PROSITE" id="PS51193"/>
    </source>
</evidence>
<dbReference type="Gene3D" id="3.30.1540.20">
    <property type="entry name" value="MutL, C-terminal domain, dimerisation subdomain"/>
    <property type="match status" value="1"/>
</dbReference>
<accession>A0A0E0EUM7</accession>
<comment type="similarity">
    <text evidence="2">Belongs to the helicase family. RAD3/XPD subfamily.</text>
</comment>
<evidence type="ECO:0000256" key="5">
    <source>
        <dbReference type="ARBA" id="ARBA00022527"/>
    </source>
</evidence>
<evidence type="ECO:0000256" key="20">
    <source>
        <dbReference type="ARBA" id="ARBA00047899"/>
    </source>
</evidence>
<keyword evidence="13 24" id="KW-0067">ATP-binding</keyword>
<dbReference type="Gramene" id="OMERI09G14110.1">
    <property type="protein sequence ID" value="OMERI09G14110.1"/>
    <property type="gene ID" value="OMERI09G14110"/>
</dbReference>
<evidence type="ECO:0000256" key="13">
    <source>
        <dbReference type="ARBA" id="ARBA00022840"/>
    </source>
</evidence>
<dbReference type="InterPro" id="IPR042120">
    <property type="entry name" value="MutL_C_dimsub"/>
</dbReference>
<evidence type="ECO:0000256" key="1">
    <source>
        <dbReference type="ARBA" id="ARBA00004123"/>
    </source>
</evidence>
<dbReference type="InterPro" id="IPR036890">
    <property type="entry name" value="HATPase_C_sf"/>
</dbReference>
<feature type="region of interest" description="Disordered" evidence="25">
    <location>
        <begin position="2943"/>
        <end position="2966"/>
    </location>
</feature>
<keyword evidence="4" id="KW-0004">4Fe-4S</keyword>
<keyword evidence="9" id="KW-0227">DNA damage</keyword>
<dbReference type="HOGENOM" id="CLU_000489_0_0_1"/>
<dbReference type="FunFam" id="3.30.200.20:FF:000303">
    <property type="entry name" value="Protein kinase superfamily protein"/>
    <property type="match status" value="1"/>
</dbReference>
<evidence type="ECO:0000256" key="25">
    <source>
        <dbReference type="SAM" id="MobiDB-lite"/>
    </source>
</evidence>
<feature type="domain" description="Helicase ATP-binding" evidence="27">
    <location>
        <begin position="1712"/>
        <end position="2012"/>
    </location>
</feature>
<dbReference type="InterPro" id="IPR037198">
    <property type="entry name" value="MutL_C_sf"/>
</dbReference>
<dbReference type="GO" id="GO:0051539">
    <property type="term" value="F:4 iron, 4 sulfur cluster binding"/>
    <property type="evidence" value="ECO:0007669"/>
    <property type="project" value="UniProtKB-KW"/>
</dbReference>
<keyword evidence="10" id="KW-0418">Kinase</keyword>
<dbReference type="GO" id="GO:0005524">
    <property type="term" value="F:ATP binding"/>
    <property type="evidence" value="ECO:0007669"/>
    <property type="project" value="UniProtKB-UniRule"/>
</dbReference>
<dbReference type="GO" id="GO:0016818">
    <property type="term" value="F:hydrolase activity, acting on acid anhydrides, in phosphorus-containing anhydrides"/>
    <property type="evidence" value="ECO:0007669"/>
    <property type="project" value="InterPro"/>
</dbReference>
<dbReference type="GO" id="GO:0005634">
    <property type="term" value="C:nucleus"/>
    <property type="evidence" value="ECO:0007669"/>
    <property type="project" value="UniProtKB-SubCell"/>
</dbReference>
<feature type="domain" description="Protein kinase" evidence="26">
    <location>
        <begin position="44"/>
        <end position="386"/>
    </location>
</feature>
<evidence type="ECO:0000256" key="24">
    <source>
        <dbReference type="PROSITE-ProRule" id="PRU10141"/>
    </source>
</evidence>
<dbReference type="PANTHER" id="PTHR11472:SF47">
    <property type="entry name" value="FANCONI ANEMIA GROUP J PROTEIN"/>
    <property type="match status" value="1"/>
</dbReference>
<keyword evidence="8 24" id="KW-0547">Nucleotide-binding</keyword>
<dbReference type="InterPro" id="IPR006554">
    <property type="entry name" value="Helicase-like_DEXD_c2"/>
</dbReference>
<evidence type="ECO:0000256" key="18">
    <source>
        <dbReference type="ARBA" id="ARBA00023235"/>
    </source>
</evidence>
<dbReference type="GO" id="GO:0006289">
    <property type="term" value="P:nucleotide-excision repair"/>
    <property type="evidence" value="ECO:0007669"/>
    <property type="project" value="TreeGrafter"/>
</dbReference>
<dbReference type="InterPro" id="IPR017441">
    <property type="entry name" value="Protein_kinase_ATP_BS"/>
</dbReference>
<dbReference type="InterPro" id="IPR045028">
    <property type="entry name" value="DinG/Rad3-like"/>
</dbReference>
<feature type="region of interest" description="Disordered" evidence="25">
    <location>
        <begin position="1664"/>
        <end position="1706"/>
    </location>
</feature>
<evidence type="ECO:0000256" key="23">
    <source>
        <dbReference type="ARBA" id="ARBA00073810"/>
    </source>
</evidence>
<dbReference type="Gene3D" id="3.30.565.10">
    <property type="entry name" value="Histidine kinase-like ATPase, C-terminal domain"/>
    <property type="match status" value="1"/>
</dbReference>
<dbReference type="SUPFAM" id="SSF56112">
    <property type="entry name" value="Protein kinase-like (PK-like)"/>
    <property type="match status" value="1"/>
</dbReference>